<dbReference type="PANTHER" id="PTHR24056">
    <property type="entry name" value="CELL DIVISION PROTEIN KINASE"/>
    <property type="match status" value="1"/>
</dbReference>
<comment type="catalytic activity">
    <reaction evidence="12">
        <text>[DNA-directed RNA polymerase] + ATP = phospho-[DNA-directed RNA polymerase] + ADP + H(+)</text>
        <dbReference type="Rhea" id="RHEA:10216"/>
        <dbReference type="Rhea" id="RHEA-COMP:11321"/>
        <dbReference type="Rhea" id="RHEA-COMP:11322"/>
        <dbReference type="ChEBI" id="CHEBI:15378"/>
        <dbReference type="ChEBI" id="CHEBI:30616"/>
        <dbReference type="ChEBI" id="CHEBI:43176"/>
        <dbReference type="ChEBI" id="CHEBI:68546"/>
        <dbReference type="ChEBI" id="CHEBI:456216"/>
        <dbReference type="EC" id="2.7.11.23"/>
    </reaction>
</comment>
<dbReference type="EC" id="2.7.11.22" evidence="3"/>
<dbReference type="GO" id="GO:0060258">
    <property type="term" value="P:negative regulation of filamentous growth"/>
    <property type="evidence" value="ECO:0007669"/>
    <property type="project" value="EnsemblFungi"/>
</dbReference>
<evidence type="ECO:0000256" key="6">
    <source>
        <dbReference type="ARBA" id="ARBA00022741"/>
    </source>
</evidence>
<dbReference type="STRING" id="1198029.A0A1U7LKJ9"/>
<dbReference type="InterPro" id="IPR011009">
    <property type="entry name" value="Kinase-like_dom_sf"/>
</dbReference>
<name>A0A1U7LKJ9_NEOID</name>
<reference evidence="15 16" key="1">
    <citation type="submission" date="2016-04" db="EMBL/GenBank/DDBJ databases">
        <title>Evolutionary innovation and constraint leading to complex multicellularity in the Ascomycota.</title>
        <authorList>
            <person name="Cisse O."/>
            <person name="Nguyen A."/>
            <person name="Hewitt D.A."/>
            <person name="Jedd G."/>
            <person name="Stajich J.E."/>
        </authorList>
    </citation>
    <scope>NUCLEOTIDE SEQUENCE [LARGE SCALE GENOMIC DNA]</scope>
    <source>
        <strain evidence="15 16">DAH-3</strain>
    </source>
</reference>
<dbReference type="PANTHER" id="PTHR24056:SF495">
    <property type="entry name" value="CYCLIN-DEPENDENT KINASE 8-RELATED"/>
    <property type="match status" value="1"/>
</dbReference>
<dbReference type="GO" id="GO:0005524">
    <property type="term" value="F:ATP binding"/>
    <property type="evidence" value="ECO:0007669"/>
    <property type="project" value="UniProtKB-KW"/>
</dbReference>
<sequence>MPPRSKSPMAAYRARVIAIRTKVLDKYDIVGFISAGTYGRVYKAWYITGITDLDASSKNNKDFAIKKFKPDKEGEIIQYTGLSQSAVREMALNRELNHENVIRLQEIFLEDKCIYMVFDYAEHDLLQIIHHHSHTERKAISEQIIRSIMWQLLNGVSYLHQNWVLHRDLKPANIMITGAGCVKIGDLGLARLFHRPLQPLFNGDKIVVTIWYRAPELLLGARHYTTAIGMFCLSRVRHLLTKRYLGRGMYFRGITCTSTYFQGRRSQDGQAKGSAISKESDTKDHGCARNTKRYISHSPDDNLWKKIDGRASSICLNILTCRHSESISLMWISNDRYPFNLKSWFTGTGATNEQGFKLLSCFFEYDPEKRIDASKALRHAFFTEQPRFPPLFDSDAVIMI</sequence>
<dbReference type="GO" id="GO:0000122">
    <property type="term" value="P:negative regulation of transcription by RNA polymerase II"/>
    <property type="evidence" value="ECO:0007669"/>
    <property type="project" value="EnsemblFungi"/>
</dbReference>
<evidence type="ECO:0000256" key="4">
    <source>
        <dbReference type="ARBA" id="ARBA00022527"/>
    </source>
</evidence>
<organism evidence="15 16">
    <name type="scientific">Neolecta irregularis (strain DAH-3)</name>
    <dbReference type="NCBI Taxonomy" id="1198029"/>
    <lineage>
        <taxon>Eukaryota</taxon>
        <taxon>Fungi</taxon>
        <taxon>Dikarya</taxon>
        <taxon>Ascomycota</taxon>
        <taxon>Taphrinomycotina</taxon>
        <taxon>Neolectales</taxon>
        <taxon>Neolectaceae</taxon>
        <taxon>Neolecta</taxon>
    </lineage>
</organism>
<dbReference type="GO" id="GO:0070481">
    <property type="term" value="P:nuclear-transcribed mRNA catabolic process, non-stop decay"/>
    <property type="evidence" value="ECO:0007669"/>
    <property type="project" value="EnsemblFungi"/>
</dbReference>
<dbReference type="Gene3D" id="3.30.200.20">
    <property type="entry name" value="Phosphorylase Kinase, domain 1"/>
    <property type="match status" value="1"/>
</dbReference>
<dbReference type="InterPro" id="IPR008271">
    <property type="entry name" value="Ser/Thr_kinase_AS"/>
</dbReference>
<keyword evidence="16" id="KW-1185">Reference proteome</keyword>
<dbReference type="SMART" id="SM00220">
    <property type="entry name" value="S_TKc"/>
    <property type="match status" value="1"/>
</dbReference>
<dbReference type="Pfam" id="PF00069">
    <property type="entry name" value="Pkinase"/>
    <property type="match status" value="1"/>
</dbReference>
<evidence type="ECO:0000256" key="5">
    <source>
        <dbReference type="ARBA" id="ARBA00022679"/>
    </source>
</evidence>
<evidence type="ECO:0000313" key="16">
    <source>
        <dbReference type="Proteomes" id="UP000186594"/>
    </source>
</evidence>
<evidence type="ECO:0000256" key="12">
    <source>
        <dbReference type="ARBA" id="ARBA00049280"/>
    </source>
</evidence>
<dbReference type="EMBL" id="LXFE01002180">
    <property type="protein sequence ID" value="OLL23186.1"/>
    <property type="molecule type" value="Genomic_DNA"/>
</dbReference>
<dbReference type="GO" id="GO:0008353">
    <property type="term" value="F:RNA polymerase II CTD heptapeptide repeat kinase activity"/>
    <property type="evidence" value="ECO:0007669"/>
    <property type="project" value="UniProtKB-EC"/>
</dbReference>
<evidence type="ECO:0000256" key="2">
    <source>
        <dbReference type="ARBA" id="ARBA00012409"/>
    </source>
</evidence>
<evidence type="ECO:0000256" key="9">
    <source>
        <dbReference type="ARBA" id="ARBA00041823"/>
    </source>
</evidence>
<dbReference type="SUPFAM" id="SSF56112">
    <property type="entry name" value="Protein kinase-like (PK-like)"/>
    <property type="match status" value="1"/>
</dbReference>
<evidence type="ECO:0000256" key="10">
    <source>
        <dbReference type="ARBA" id="ARBA00047811"/>
    </source>
</evidence>
<keyword evidence="4" id="KW-0723">Serine/threonine-protein kinase</keyword>
<keyword evidence="6" id="KW-0547">Nucleotide-binding</keyword>
<keyword evidence="8" id="KW-0067">ATP-binding</keyword>
<evidence type="ECO:0000256" key="13">
    <source>
        <dbReference type="SAM" id="MobiDB-lite"/>
    </source>
</evidence>
<dbReference type="PROSITE" id="PS50011">
    <property type="entry name" value="PROTEIN_KINASE_DOM"/>
    <property type="match status" value="1"/>
</dbReference>
<comment type="similarity">
    <text evidence="1">Belongs to the protein kinase superfamily. CMGC Ser/Thr protein kinase family. CDC2/CDKX subfamily.</text>
</comment>
<dbReference type="GO" id="GO:0004693">
    <property type="term" value="F:cyclin-dependent protein serine/threonine kinase activity"/>
    <property type="evidence" value="ECO:0007669"/>
    <property type="project" value="UniProtKB-EC"/>
</dbReference>
<keyword evidence="7 15" id="KW-0418">Kinase</keyword>
<dbReference type="PROSITE" id="PS00108">
    <property type="entry name" value="PROTEIN_KINASE_ST"/>
    <property type="match status" value="1"/>
</dbReference>
<feature type="domain" description="Protein kinase" evidence="14">
    <location>
        <begin position="27"/>
        <end position="382"/>
    </location>
</feature>
<evidence type="ECO:0000256" key="7">
    <source>
        <dbReference type="ARBA" id="ARBA00022777"/>
    </source>
</evidence>
<evidence type="ECO:0000256" key="8">
    <source>
        <dbReference type="ARBA" id="ARBA00022840"/>
    </source>
</evidence>
<dbReference type="GO" id="GO:1990508">
    <property type="term" value="C:CKM complex"/>
    <property type="evidence" value="ECO:0007669"/>
    <property type="project" value="EnsemblFungi"/>
</dbReference>
<evidence type="ECO:0000313" key="15">
    <source>
        <dbReference type="EMBL" id="OLL23186.1"/>
    </source>
</evidence>
<dbReference type="InterPro" id="IPR000719">
    <property type="entry name" value="Prot_kinase_dom"/>
</dbReference>
<evidence type="ECO:0000259" key="14">
    <source>
        <dbReference type="PROSITE" id="PS50011"/>
    </source>
</evidence>
<gene>
    <name evidence="15" type="ORF">NEOLI_001296</name>
</gene>
<dbReference type="GO" id="GO:0045944">
    <property type="term" value="P:positive regulation of transcription by RNA polymerase II"/>
    <property type="evidence" value="ECO:0007669"/>
    <property type="project" value="EnsemblFungi"/>
</dbReference>
<comment type="catalytic activity">
    <reaction evidence="10">
        <text>L-threonyl-[protein] + ATP = O-phospho-L-threonyl-[protein] + ADP + H(+)</text>
        <dbReference type="Rhea" id="RHEA:46608"/>
        <dbReference type="Rhea" id="RHEA-COMP:11060"/>
        <dbReference type="Rhea" id="RHEA-COMP:11605"/>
        <dbReference type="ChEBI" id="CHEBI:15378"/>
        <dbReference type="ChEBI" id="CHEBI:30013"/>
        <dbReference type="ChEBI" id="CHEBI:30616"/>
        <dbReference type="ChEBI" id="CHEBI:61977"/>
        <dbReference type="ChEBI" id="CHEBI:456216"/>
        <dbReference type="EC" id="2.7.11.22"/>
    </reaction>
</comment>
<dbReference type="Proteomes" id="UP000186594">
    <property type="component" value="Unassembled WGS sequence"/>
</dbReference>
<dbReference type="GO" id="GO:0016592">
    <property type="term" value="C:mediator complex"/>
    <property type="evidence" value="ECO:0007669"/>
    <property type="project" value="EnsemblFungi"/>
</dbReference>
<dbReference type="AlphaFoldDB" id="A0A1U7LKJ9"/>
<keyword evidence="5" id="KW-0808">Transferase</keyword>
<dbReference type="EC" id="2.7.11.23" evidence="2"/>
<evidence type="ECO:0000256" key="1">
    <source>
        <dbReference type="ARBA" id="ARBA00006485"/>
    </source>
</evidence>
<protein>
    <recommendedName>
        <fullName evidence="9">Cyclin-dependent kinase 8</fullName>
        <ecNumber evidence="3">2.7.11.22</ecNumber>
        <ecNumber evidence="2">2.7.11.23</ecNumber>
    </recommendedName>
</protein>
<evidence type="ECO:0000256" key="11">
    <source>
        <dbReference type="ARBA" id="ARBA00048367"/>
    </source>
</evidence>
<dbReference type="GO" id="GO:0031648">
    <property type="term" value="P:protein destabilization"/>
    <property type="evidence" value="ECO:0007669"/>
    <property type="project" value="EnsemblFungi"/>
</dbReference>
<dbReference type="Gene3D" id="1.10.510.10">
    <property type="entry name" value="Transferase(Phosphotransferase) domain 1"/>
    <property type="match status" value="1"/>
</dbReference>
<evidence type="ECO:0000256" key="3">
    <source>
        <dbReference type="ARBA" id="ARBA00012425"/>
    </source>
</evidence>
<accession>A0A1U7LKJ9</accession>
<dbReference type="OrthoDB" id="6284126at2759"/>
<proteinExistence type="inferred from homology"/>
<comment type="catalytic activity">
    <reaction evidence="11">
        <text>L-seryl-[protein] + ATP = O-phospho-L-seryl-[protein] + ADP + H(+)</text>
        <dbReference type="Rhea" id="RHEA:17989"/>
        <dbReference type="Rhea" id="RHEA-COMP:9863"/>
        <dbReference type="Rhea" id="RHEA-COMP:11604"/>
        <dbReference type="ChEBI" id="CHEBI:15378"/>
        <dbReference type="ChEBI" id="CHEBI:29999"/>
        <dbReference type="ChEBI" id="CHEBI:30616"/>
        <dbReference type="ChEBI" id="CHEBI:83421"/>
        <dbReference type="ChEBI" id="CHEBI:456216"/>
        <dbReference type="EC" id="2.7.11.22"/>
    </reaction>
</comment>
<comment type="caution">
    <text evidence="15">The sequence shown here is derived from an EMBL/GenBank/DDBJ whole genome shotgun (WGS) entry which is preliminary data.</text>
</comment>
<feature type="region of interest" description="Disordered" evidence="13">
    <location>
        <begin position="265"/>
        <end position="285"/>
    </location>
</feature>
<dbReference type="InterPro" id="IPR050108">
    <property type="entry name" value="CDK"/>
</dbReference>